<dbReference type="KEGG" id="amd:AMED_5746"/>
<dbReference type="Proteomes" id="UP000000328">
    <property type="component" value="Chromosome"/>
</dbReference>
<gene>
    <name evidence="1" type="ordered locus">AMED_5746</name>
</gene>
<dbReference type="EMBL" id="CP002000">
    <property type="protein sequence ID" value="ADJ47496.1"/>
    <property type="molecule type" value="Genomic_DNA"/>
</dbReference>
<dbReference type="GeneID" id="92873421"/>
<dbReference type="SUPFAM" id="SSF64307">
    <property type="entry name" value="SirA-like"/>
    <property type="match status" value="1"/>
</dbReference>
<dbReference type="RefSeq" id="WP_013227554.1">
    <property type="nucleotide sequence ID" value="NC_014318.1"/>
</dbReference>
<dbReference type="AlphaFoldDB" id="A0A0H3DA22"/>
<dbReference type="PATRIC" id="fig|749927.5.peg.5966"/>
<dbReference type="HOGENOM" id="CLU_054203_0_0_11"/>
<evidence type="ECO:0000313" key="1">
    <source>
        <dbReference type="EMBL" id="ADJ47496.1"/>
    </source>
</evidence>
<reference evidence="1 2" key="1">
    <citation type="journal article" date="2010" name="Cell Res.">
        <title>Complete genome sequence of the rifamycin SV-producing Amycolatopsis mediterranei U32 revealed its genetic characteristics in phylogeny and metabolism.</title>
        <authorList>
            <person name="Zhao W."/>
            <person name="Zhong Y."/>
            <person name="Yuan H."/>
            <person name="Wang J."/>
            <person name="Zheng H."/>
            <person name="Wang Y."/>
            <person name="Cen X."/>
            <person name="Xu F."/>
            <person name="Bai J."/>
            <person name="Han X."/>
            <person name="Lu G."/>
            <person name="Zhu Y."/>
            <person name="Shao Z."/>
            <person name="Yan H."/>
            <person name="Li C."/>
            <person name="Peng N."/>
            <person name="Zhang Z."/>
            <person name="Zhang Y."/>
            <person name="Lin W."/>
            <person name="Fan Y."/>
            <person name="Qin Z."/>
            <person name="Hu Y."/>
            <person name="Zhu B."/>
            <person name="Wang S."/>
            <person name="Ding X."/>
            <person name="Zhao G.P."/>
        </authorList>
    </citation>
    <scope>NUCLEOTIDE SEQUENCE [LARGE SCALE GENOMIC DNA]</scope>
    <source>
        <strain evidence="2">U-32</strain>
    </source>
</reference>
<dbReference type="GO" id="GO:0016491">
    <property type="term" value="F:oxidoreductase activity"/>
    <property type="evidence" value="ECO:0007669"/>
    <property type="project" value="InterPro"/>
</dbReference>
<name>A0A0H3DA22_AMYMU</name>
<dbReference type="SUPFAM" id="SSF47240">
    <property type="entry name" value="Ferritin-like"/>
    <property type="match status" value="1"/>
</dbReference>
<sequence>MTAAGLDLDRLSFDRGAHLLLQRALADLSPGDRLAVTGADPALPVHLRAWCREHGHHVEADEAGLSVVRGRADLDRWAGAERAGDPAPSGVVEAPPARWGLAARGALVEAGGPEPRFDFGHRDAVWADVAPALYRHAASAQWDPDQAVDWTAEFALPAEIEQAVVQVMTYLIENEQAALVIPARLLGRIHPHFREVMQLLAVQTADEARHMDVFTRRALLRGGRLGTSSAGGRESLATLLDEPDFSMASFMLSVLGEGTFLNLLEFLERTAPDPVTRRVTGLARRDEARHVAFGVAHLHHLGTIDPHLRTRLRAAIERRHDALIDTAGLNQDVFDALVVLAAGSWSGEAIGRGWDQVQALQAEMDEGRRRRLVHIGFPDDEATELSRLHTRNFM</sequence>
<evidence type="ECO:0000313" key="2">
    <source>
        <dbReference type="Proteomes" id="UP000000328"/>
    </source>
</evidence>
<proteinExistence type="predicted"/>
<evidence type="ECO:0008006" key="3">
    <source>
        <dbReference type="Google" id="ProtNLM"/>
    </source>
</evidence>
<dbReference type="Gene3D" id="3.30.110.40">
    <property type="entry name" value="TusA-like domain"/>
    <property type="match status" value="1"/>
</dbReference>
<dbReference type="Gene3D" id="1.10.620.20">
    <property type="entry name" value="Ribonucleotide Reductase, subunit A"/>
    <property type="match status" value="1"/>
</dbReference>
<dbReference type="CDD" id="cd00657">
    <property type="entry name" value="Ferritin_like"/>
    <property type="match status" value="1"/>
</dbReference>
<accession>A0A0H3DA22</accession>
<dbReference type="eggNOG" id="COG0425">
    <property type="taxonomic scope" value="Bacteria"/>
</dbReference>
<dbReference type="InterPro" id="IPR036868">
    <property type="entry name" value="TusA-like_sf"/>
</dbReference>
<dbReference type="InterPro" id="IPR009078">
    <property type="entry name" value="Ferritin-like_SF"/>
</dbReference>
<dbReference type="InterPro" id="IPR012348">
    <property type="entry name" value="RNR-like"/>
</dbReference>
<protein>
    <recommendedName>
        <fullName evidence="3">Ferritin-like domain-containing protein</fullName>
    </recommendedName>
</protein>
<organism evidence="1 2">
    <name type="scientific">Amycolatopsis mediterranei (strain U-32)</name>
    <dbReference type="NCBI Taxonomy" id="749927"/>
    <lineage>
        <taxon>Bacteria</taxon>
        <taxon>Bacillati</taxon>
        <taxon>Actinomycetota</taxon>
        <taxon>Actinomycetes</taxon>
        <taxon>Pseudonocardiales</taxon>
        <taxon>Pseudonocardiaceae</taxon>
        <taxon>Amycolatopsis</taxon>
    </lineage>
</organism>
<dbReference type="OrthoDB" id="5500270at2"/>